<comment type="subunit">
    <text evidence="3 10">Monomer.</text>
</comment>
<evidence type="ECO:0000256" key="6">
    <source>
        <dbReference type="ARBA" id="ARBA00022741"/>
    </source>
</evidence>
<evidence type="ECO:0000259" key="11">
    <source>
        <dbReference type="Pfam" id="PF01406"/>
    </source>
</evidence>
<proteinExistence type="inferred from homology"/>
<feature type="binding site" evidence="10">
    <location>
        <position position="58"/>
    </location>
    <ligand>
        <name>L-cysteinyl-5'-AMP</name>
        <dbReference type="ChEBI" id="CHEBI:144924"/>
    </ligand>
</feature>
<name>A0A2I2KRV8_9ACTN</name>
<dbReference type="Gene3D" id="1.20.120.640">
    <property type="entry name" value="Anticodon-binding domain of a subclass of class I aminoacyl-tRNA synthetases"/>
    <property type="match status" value="1"/>
</dbReference>
<dbReference type="GO" id="GO:0004817">
    <property type="term" value="F:cysteine-tRNA ligase activity"/>
    <property type="evidence" value="ECO:0007669"/>
    <property type="project" value="TreeGrafter"/>
</dbReference>
<dbReference type="Gene3D" id="3.40.50.620">
    <property type="entry name" value="HUPs"/>
    <property type="match status" value="1"/>
</dbReference>
<feature type="binding site" evidence="10">
    <location>
        <position position="251"/>
    </location>
    <ligand>
        <name>Zn(2+)</name>
        <dbReference type="ChEBI" id="CHEBI:29105"/>
    </ligand>
</feature>
<dbReference type="GO" id="GO:0008270">
    <property type="term" value="F:zinc ion binding"/>
    <property type="evidence" value="ECO:0007669"/>
    <property type="project" value="UniProtKB-UniRule"/>
</dbReference>
<evidence type="ECO:0000256" key="10">
    <source>
        <dbReference type="HAMAP-Rule" id="MF_01697"/>
    </source>
</evidence>
<dbReference type="GO" id="GO:0006423">
    <property type="term" value="P:cysteinyl-tRNA aminoacylation"/>
    <property type="evidence" value="ECO:0007669"/>
    <property type="project" value="TreeGrafter"/>
</dbReference>
<protein>
    <recommendedName>
        <fullName evidence="10">L-cysteine:1D-myo-inositol 2-amino-2-deoxy-alpha-D-glucopyranoside ligase</fullName>
        <shortName evidence="10">L-Cys:GlcN-Ins ligase</shortName>
        <ecNumber evidence="10">6.3.1.13</ecNumber>
    </recommendedName>
    <alternativeName>
        <fullName evidence="10">Mycothiol ligase</fullName>
        <shortName evidence="10">MSH ligase</shortName>
    </alternativeName>
</protein>
<evidence type="ECO:0000256" key="5">
    <source>
        <dbReference type="ARBA" id="ARBA00022723"/>
    </source>
</evidence>
<dbReference type="RefSeq" id="WP_101832084.1">
    <property type="nucleotide sequence ID" value="NZ_FZMO01000164.1"/>
</dbReference>
<dbReference type="PANTHER" id="PTHR10890">
    <property type="entry name" value="CYSTEINYL-TRNA SYNTHETASE"/>
    <property type="match status" value="1"/>
</dbReference>
<evidence type="ECO:0000256" key="4">
    <source>
        <dbReference type="ARBA" id="ARBA00022598"/>
    </source>
</evidence>
<dbReference type="GO" id="GO:0005829">
    <property type="term" value="C:cytosol"/>
    <property type="evidence" value="ECO:0007669"/>
    <property type="project" value="TreeGrafter"/>
</dbReference>
<dbReference type="Proteomes" id="UP000234331">
    <property type="component" value="Unassembled WGS sequence"/>
</dbReference>
<sequence>MQAWPSPPIRPLPGRGRPLRILDTATAAVRPLDAGPTARLYVCGITPYDATHLGHAFTYLTYDLAQRALRDAGHAVRYVQNVTDVDDPLLERAARDGMDWQDLATREIALFREDMTALRMLAPDAYVGVVEAIDMIVEMVGELVACGAAYQVDDDVYFSVAAAPAFGEVAGLPRDEMLALCAERGGDPGRAGKKDPLDPLLWRAHRPGEPSWPSPFGAGRPGWHIECAAIARHHLGVVDIQGGGTDLAFPHHECSAAHAEVAAGTRPFARRYVHTAMVGLDGHKMSKSRGNLEFVSRLRRAGADPAALRLALLEHHHTDAWEWTPASLPAARERLERWRAAVALPAGPDAAPVLAAVRERLAGDLDAPGALAAVDAWAAAALADGAVVRAGGSGGDAVAEAGHARSYGDAAGVGGEAPALVARLVDTLLGVDLEPVRPRGS</sequence>
<feature type="binding site" evidence="10">
    <location>
        <begin position="81"/>
        <end position="83"/>
    </location>
    <ligand>
        <name>L-cysteinyl-5'-AMP</name>
        <dbReference type="ChEBI" id="CHEBI:144924"/>
    </ligand>
</feature>
<feature type="binding site" evidence="10">
    <location>
        <position position="43"/>
    </location>
    <ligand>
        <name>Zn(2+)</name>
        <dbReference type="ChEBI" id="CHEBI:29105"/>
    </ligand>
</feature>
<dbReference type="NCBIfam" id="TIGR03447">
    <property type="entry name" value="mycothiol_MshC"/>
    <property type="match status" value="1"/>
</dbReference>
<comment type="function">
    <text evidence="1 10">Catalyzes the ATP-dependent condensation of GlcN-Ins and L-cysteine to form L-Cys-GlcN-Ins.</text>
</comment>
<evidence type="ECO:0000256" key="8">
    <source>
        <dbReference type="ARBA" id="ARBA00022840"/>
    </source>
</evidence>
<feature type="binding site" evidence="10">
    <location>
        <position position="278"/>
    </location>
    <ligand>
        <name>L-cysteinyl-5'-AMP</name>
        <dbReference type="ChEBI" id="CHEBI:144924"/>
    </ligand>
</feature>
<feature type="binding site" evidence="10">
    <location>
        <begin position="43"/>
        <end position="46"/>
    </location>
    <ligand>
        <name>L-cysteinyl-5'-AMP</name>
        <dbReference type="ChEBI" id="CHEBI:144924"/>
    </ligand>
</feature>
<feature type="binding site" evidence="10">
    <location>
        <begin position="244"/>
        <end position="246"/>
    </location>
    <ligand>
        <name>L-cysteinyl-5'-AMP</name>
        <dbReference type="ChEBI" id="CHEBI:144924"/>
    </ligand>
</feature>
<feature type="binding site" evidence="10">
    <location>
        <position position="227"/>
    </location>
    <ligand>
        <name>Zn(2+)</name>
        <dbReference type="ChEBI" id="CHEBI:29105"/>
    </ligand>
</feature>
<dbReference type="HAMAP" id="MF_01697">
    <property type="entry name" value="MshC"/>
    <property type="match status" value="1"/>
</dbReference>
<dbReference type="PRINTS" id="PR00983">
    <property type="entry name" value="TRNASYNTHCYS"/>
</dbReference>
<keyword evidence="7 10" id="KW-0862">Zinc</keyword>
<dbReference type="AlphaFoldDB" id="A0A2I2KRV8"/>
<evidence type="ECO:0000256" key="2">
    <source>
        <dbReference type="ARBA" id="ARBA00007723"/>
    </source>
</evidence>
<evidence type="ECO:0000256" key="7">
    <source>
        <dbReference type="ARBA" id="ARBA00022833"/>
    </source>
</evidence>
<feature type="short sequence motif" description="'HIGH' region" evidence="10">
    <location>
        <begin position="45"/>
        <end position="55"/>
    </location>
</feature>
<dbReference type="GO" id="GO:0005524">
    <property type="term" value="F:ATP binding"/>
    <property type="evidence" value="ECO:0007669"/>
    <property type="project" value="UniProtKB-KW"/>
</dbReference>
<reference evidence="12 13" key="1">
    <citation type="submission" date="2017-06" db="EMBL/GenBank/DDBJ databases">
        <authorList>
            <person name="Kim H.J."/>
            <person name="Triplett B.A."/>
        </authorList>
    </citation>
    <scope>NUCLEOTIDE SEQUENCE [LARGE SCALE GENOMIC DNA]</scope>
    <source>
        <strain evidence="12">FRACA_ARgP5</strain>
    </source>
</reference>
<dbReference type="OrthoDB" id="9815130at2"/>
<feature type="short sequence motif" description="'ERGGDP' region" evidence="10">
    <location>
        <begin position="183"/>
        <end position="188"/>
    </location>
</feature>
<dbReference type="GO" id="GO:0035446">
    <property type="term" value="F:cysteine-glucosaminylinositol ligase activity"/>
    <property type="evidence" value="ECO:0007669"/>
    <property type="project" value="UniProtKB-UniRule"/>
</dbReference>
<keyword evidence="8 10" id="KW-0067">ATP-binding</keyword>
<keyword evidence="4 10" id="KW-0436">Ligase</keyword>
<keyword evidence="13" id="KW-1185">Reference proteome</keyword>
<gene>
    <name evidence="10 12" type="primary">mshC</name>
    <name evidence="12" type="ORF">FRACA_2460006</name>
</gene>
<keyword evidence="5 10" id="KW-0479">Metal-binding</keyword>
<evidence type="ECO:0000256" key="9">
    <source>
        <dbReference type="ARBA" id="ARBA00048350"/>
    </source>
</evidence>
<evidence type="ECO:0000256" key="3">
    <source>
        <dbReference type="ARBA" id="ARBA00011245"/>
    </source>
</evidence>
<dbReference type="InterPro" id="IPR014729">
    <property type="entry name" value="Rossmann-like_a/b/a_fold"/>
</dbReference>
<evidence type="ECO:0000313" key="12">
    <source>
        <dbReference type="EMBL" id="SNQ48403.1"/>
    </source>
</evidence>
<organism evidence="12 13">
    <name type="scientific">Frankia canadensis</name>
    <dbReference type="NCBI Taxonomy" id="1836972"/>
    <lineage>
        <taxon>Bacteria</taxon>
        <taxon>Bacillati</taxon>
        <taxon>Actinomycetota</taxon>
        <taxon>Actinomycetes</taxon>
        <taxon>Frankiales</taxon>
        <taxon>Frankiaceae</taxon>
        <taxon>Frankia</taxon>
    </lineage>
</organism>
<keyword evidence="6 10" id="KW-0547">Nucleotide-binding</keyword>
<dbReference type="InterPro" id="IPR017812">
    <property type="entry name" value="Mycothiol_ligase_MshC"/>
</dbReference>
<dbReference type="Pfam" id="PF01406">
    <property type="entry name" value="tRNA-synt_1e"/>
    <property type="match status" value="1"/>
</dbReference>
<evidence type="ECO:0000256" key="1">
    <source>
        <dbReference type="ARBA" id="ARBA00003679"/>
    </source>
</evidence>
<comment type="cofactor">
    <cofactor evidence="10">
        <name>Zn(2+)</name>
        <dbReference type="ChEBI" id="CHEBI:29105"/>
    </cofactor>
    <text evidence="10">Binds 1 zinc ion per subunit.</text>
</comment>
<comment type="similarity">
    <text evidence="2 10">Belongs to the class-I aminoacyl-tRNA synthetase family. MshC subfamily.</text>
</comment>
<dbReference type="PANTHER" id="PTHR10890:SF3">
    <property type="entry name" value="CYSTEINE--TRNA LIGASE, CYTOPLASMIC"/>
    <property type="match status" value="1"/>
</dbReference>
<dbReference type="InterPro" id="IPR032678">
    <property type="entry name" value="tRNA-synt_1_cat_dom"/>
</dbReference>
<dbReference type="InterPro" id="IPR024909">
    <property type="entry name" value="Cys-tRNA/MSH_ligase"/>
</dbReference>
<dbReference type="GO" id="GO:0010125">
    <property type="term" value="P:mycothiol biosynthetic process"/>
    <property type="evidence" value="ECO:0007669"/>
    <property type="project" value="UniProtKB-UniRule"/>
</dbReference>
<accession>A0A2I2KRV8</accession>
<feature type="short sequence motif" description="'KMSKS' region" evidence="10">
    <location>
        <begin position="284"/>
        <end position="288"/>
    </location>
</feature>
<feature type="domain" description="tRNA synthetases class I catalytic" evidence="11">
    <location>
        <begin position="38"/>
        <end position="330"/>
    </location>
</feature>
<dbReference type="EC" id="6.3.1.13" evidence="10"/>
<feature type="binding site" evidence="10">
    <location>
        <position position="223"/>
    </location>
    <ligand>
        <name>L-cysteinyl-5'-AMP</name>
        <dbReference type="ChEBI" id="CHEBI:144924"/>
    </ligand>
</feature>
<evidence type="ECO:0000313" key="13">
    <source>
        <dbReference type="Proteomes" id="UP000234331"/>
    </source>
</evidence>
<dbReference type="SUPFAM" id="SSF52374">
    <property type="entry name" value="Nucleotidylyl transferase"/>
    <property type="match status" value="1"/>
</dbReference>
<comment type="catalytic activity">
    <reaction evidence="9 10">
        <text>1D-myo-inositol 2-amino-2-deoxy-alpha-D-glucopyranoside + L-cysteine + ATP = 1D-myo-inositol 2-(L-cysteinylamino)-2-deoxy-alpha-D-glucopyranoside + AMP + diphosphate + H(+)</text>
        <dbReference type="Rhea" id="RHEA:26176"/>
        <dbReference type="ChEBI" id="CHEBI:15378"/>
        <dbReference type="ChEBI" id="CHEBI:30616"/>
        <dbReference type="ChEBI" id="CHEBI:33019"/>
        <dbReference type="ChEBI" id="CHEBI:35235"/>
        <dbReference type="ChEBI" id="CHEBI:58886"/>
        <dbReference type="ChEBI" id="CHEBI:58887"/>
        <dbReference type="ChEBI" id="CHEBI:456215"/>
        <dbReference type="EC" id="6.3.1.13"/>
    </reaction>
</comment>
<dbReference type="FunFam" id="3.40.50.620:FF:000134">
    <property type="entry name" value="L-cysteine:1D-myo-inositol 2-amino-2-deoxy-alpha-D-glucopyranoside ligase"/>
    <property type="match status" value="1"/>
</dbReference>
<dbReference type="EMBL" id="FZMO01000164">
    <property type="protein sequence ID" value="SNQ48403.1"/>
    <property type="molecule type" value="Genomic_DNA"/>
</dbReference>